<dbReference type="PROSITE" id="PS51257">
    <property type="entry name" value="PROKAR_LIPOPROTEIN"/>
    <property type="match status" value="1"/>
</dbReference>
<accession>A0A841T2P1</accession>
<sequence length="491" mass="53961">MFRKIAALSLAGALTLSLAACGGNSGNESGSDSDKPELKMLMQYGRFEPNDDYAAKAISRLTGYPVKYDMLPAEEADQKLNLLVANKEPYDLMKLSAPQFYSLASSGALEPLDDLLGKVGPNIKKSIQDASWESAKMDGHIYGIPETGSGIAVSEELAVRQDWLDELNLQMPTNPDELYTVLKTIKEKKNVIPLTASKDAVSSLLGDIAAAFGVTTDWVDQNGTLVHQVETPQMKEYLAYMNKLYTEGLLDAELPLNTSSKMMEKFANGQAAMFKIAWYNAPSAINSLAKNDPNAKVSLVPFLKGEGGKATVFAASGTTWYAVVPKYSKHKEDAVKLLDAKLSPDIFKELAIGQEGVHHEVKDGKYYPILPKFNDDLNNASSYMTGVDETNYPTYWQARVRKDPTLQSYFEQMQANAEGLIVTDPIALAPPIPQVAENKLNLLQLQLDEMLNFITGTEPLSAYDSFVAKWKEQGGAEMTEGTNEWYKNSKS</sequence>
<dbReference type="RefSeq" id="WP_185121543.1">
    <property type="nucleotide sequence ID" value="NZ_JACJVQ010000017.1"/>
</dbReference>
<keyword evidence="3" id="KW-1185">Reference proteome</keyword>
<evidence type="ECO:0000256" key="1">
    <source>
        <dbReference type="SAM" id="SignalP"/>
    </source>
</evidence>
<proteinExistence type="predicted"/>
<dbReference type="Proteomes" id="UP000535838">
    <property type="component" value="Unassembled WGS sequence"/>
</dbReference>
<dbReference type="InterPro" id="IPR050490">
    <property type="entry name" value="Bact_solute-bd_prot1"/>
</dbReference>
<keyword evidence="1" id="KW-0732">Signal</keyword>
<comment type="caution">
    <text evidence="2">The sequence shown here is derived from an EMBL/GenBank/DDBJ whole genome shotgun (WGS) entry which is preliminary data.</text>
</comment>
<organism evidence="2 3">
    <name type="scientific">Cohnella thailandensis</name>
    <dbReference type="NCBI Taxonomy" id="557557"/>
    <lineage>
        <taxon>Bacteria</taxon>
        <taxon>Bacillati</taxon>
        <taxon>Bacillota</taxon>
        <taxon>Bacilli</taxon>
        <taxon>Bacillales</taxon>
        <taxon>Paenibacillaceae</taxon>
        <taxon>Cohnella</taxon>
    </lineage>
</organism>
<dbReference type="Gene3D" id="3.40.190.10">
    <property type="entry name" value="Periplasmic binding protein-like II"/>
    <property type="match status" value="2"/>
</dbReference>
<dbReference type="AlphaFoldDB" id="A0A841T2P1"/>
<dbReference type="InterPro" id="IPR006059">
    <property type="entry name" value="SBP"/>
</dbReference>
<feature type="signal peptide" evidence="1">
    <location>
        <begin position="1"/>
        <end position="19"/>
    </location>
</feature>
<dbReference type="PANTHER" id="PTHR43649">
    <property type="entry name" value="ARABINOSE-BINDING PROTEIN-RELATED"/>
    <property type="match status" value="1"/>
</dbReference>
<name>A0A841T2P1_9BACL</name>
<reference evidence="2 3" key="1">
    <citation type="submission" date="2020-08" db="EMBL/GenBank/DDBJ databases">
        <title>Cohnella phylogeny.</title>
        <authorList>
            <person name="Dunlap C."/>
        </authorList>
    </citation>
    <scope>NUCLEOTIDE SEQUENCE [LARGE SCALE GENOMIC DNA]</scope>
    <source>
        <strain evidence="2 3">DSM 25241</strain>
    </source>
</reference>
<dbReference type="SUPFAM" id="SSF53850">
    <property type="entry name" value="Periplasmic binding protein-like II"/>
    <property type="match status" value="1"/>
</dbReference>
<dbReference type="PANTHER" id="PTHR43649:SF17">
    <property type="entry name" value="ABC TRANSPORTER SOLUTE BINDING PROTEIN-SUGAR TRANSPORT"/>
    <property type="match status" value="1"/>
</dbReference>
<protein>
    <submittedName>
        <fullName evidence="2">Extracellular solute-binding protein</fullName>
    </submittedName>
</protein>
<evidence type="ECO:0000313" key="3">
    <source>
        <dbReference type="Proteomes" id="UP000535838"/>
    </source>
</evidence>
<gene>
    <name evidence="2" type="ORF">H7B67_19575</name>
</gene>
<evidence type="ECO:0000313" key="2">
    <source>
        <dbReference type="EMBL" id="MBB6636330.1"/>
    </source>
</evidence>
<dbReference type="EMBL" id="JACJVQ010000017">
    <property type="protein sequence ID" value="MBB6636330.1"/>
    <property type="molecule type" value="Genomic_DNA"/>
</dbReference>
<dbReference type="Pfam" id="PF01547">
    <property type="entry name" value="SBP_bac_1"/>
    <property type="match status" value="1"/>
</dbReference>
<feature type="chain" id="PRO_5032470085" evidence="1">
    <location>
        <begin position="20"/>
        <end position="491"/>
    </location>
</feature>